<dbReference type="Gene3D" id="1.10.10.60">
    <property type="entry name" value="Homeodomain-like"/>
    <property type="match status" value="1"/>
</dbReference>
<protein>
    <submittedName>
        <fullName evidence="5">AraC-family regulatory protein</fullName>
    </submittedName>
</protein>
<dbReference type="KEGG" id="mauu:NCTC10437_03296"/>
<keyword evidence="3" id="KW-0804">Transcription</keyword>
<dbReference type="SMART" id="SM00342">
    <property type="entry name" value="HTH_ARAC"/>
    <property type="match status" value="1"/>
</dbReference>
<dbReference type="InterPro" id="IPR050204">
    <property type="entry name" value="AraC_XylS_family_regulators"/>
</dbReference>
<dbReference type="STRING" id="1791.GCA_001049355_01690"/>
<reference evidence="5 6" key="1">
    <citation type="submission" date="2018-12" db="EMBL/GenBank/DDBJ databases">
        <authorList>
            <consortium name="Pathogen Informatics"/>
        </authorList>
    </citation>
    <scope>NUCLEOTIDE SEQUENCE [LARGE SCALE GENOMIC DNA]</scope>
    <source>
        <strain evidence="5 6">NCTC10437</strain>
    </source>
</reference>
<dbReference type="PANTHER" id="PTHR46796:SF15">
    <property type="entry name" value="BLL1074 PROTEIN"/>
    <property type="match status" value="1"/>
</dbReference>
<dbReference type="InterPro" id="IPR018060">
    <property type="entry name" value="HTH_AraC"/>
</dbReference>
<dbReference type="GO" id="GO:0043565">
    <property type="term" value="F:sequence-specific DNA binding"/>
    <property type="evidence" value="ECO:0007669"/>
    <property type="project" value="InterPro"/>
</dbReference>
<evidence type="ECO:0000256" key="1">
    <source>
        <dbReference type="ARBA" id="ARBA00023015"/>
    </source>
</evidence>
<evidence type="ECO:0000256" key="2">
    <source>
        <dbReference type="ARBA" id="ARBA00023125"/>
    </source>
</evidence>
<dbReference type="PROSITE" id="PS01124">
    <property type="entry name" value="HTH_ARAC_FAMILY_2"/>
    <property type="match status" value="1"/>
</dbReference>
<name>A0A448IUK9_MYCAU</name>
<dbReference type="AlphaFoldDB" id="A0A448IUK9"/>
<dbReference type="Proteomes" id="UP000279306">
    <property type="component" value="Chromosome"/>
</dbReference>
<feature type="domain" description="HTH araC/xylS-type" evidence="4">
    <location>
        <begin position="163"/>
        <end position="263"/>
    </location>
</feature>
<evidence type="ECO:0000259" key="4">
    <source>
        <dbReference type="PROSITE" id="PS01124"/>
    </source>
</evidence>
<keyword evidence="2" id="KW-0238">DNA-binding</keyword>
<gene>
    <name evidence="5" type="ORF">NCTC10437_03296</name>
</gene>
<proteinExistence type="predicted"/>
<keyword evidence="1" id="KW-0805">Transcription regulation</keyword>
<dbReference type="EMBL" id="LR134356">
    <property type="protein sequence ID" value="VEG56007.1"/>
    <property type="molecule type" value="Genomic_DNA"/>
</dbReference>
<evidence type="ECO:0000256" key="3">
    <source>
        <dbReference type="ARBA" id="ARBA00023163"/>
    </source>
</evidence>
<evidence type="ECO:0000313" key="5">
    <source>
        <dbReference type="EMBL" id="VEG56007.1"/>
    </source>
</evidence>
<sequence length="272" mass="28799">MVDVSAGGAVGTPDPSLRGVVLRYEGFTSRVGVPETFREMACSFVPVIIDLGDGWTVAHREHVDAAPLRLQSFVAGITDGPVLVGHRGWAQCLQIDLTPLGARRILGVPMVEVANRSVPVEAVLGRGGAELVQHIGDAPGWRERFAIVDAALIARLRDAPDVDAGVAWSLSRIAASGGTTPIGALAADLGWSHRRLIARYRDAVGLPPKVIARIVRFERVTARLRSGAELSAAAAECGYFDQAHLAREVRELAGITAGALRESVNSVQDPAV</sequence>
<dbReference type="PANTHER" id="PTHR46796">
    <property type="entry name" value="HTH-TYPE TRANSCRIPTIONAL ACTIVATOR RHAS-RELATED"/>
    <property type="match status" value="1"/>
</dbReference>
<accession>A0A448IUK9</accession>
<dbReference type="GO" id="GO:0003700">
    <property type="term" value="F:DNA-binding transcription factor activity"/>
    <property type="evidence" value="ECO:0007669"/>
    <property type="project" value="InterPro"/>
</dbReference>
<dbReference type="Pfam" id="PF12833">
    <property type="entry name" value="HTH_18"/>
    <property type="match status" value="1"/>
</dbReference>
<organism evidence="5 6">
    <name type="scientific">Mycolicibacterium aurum</name>
    <name type="common">Mycobacterium aurum</name>
    <dbReference type="NCBI Taxonomy" id="1791"/>
    <lineage>
        <taxon>Bacteria</taxon>
        <taxon>Bacillati</taxon>
        <taxon>Actinomycetota</taxon>
        <taxon>Actinomycetes</taxon>
        <taxon>Mycobacteriales</taxon>
        <taxon>Mycobacteriaceae</taxon>
        <taxon>Mycolicibacterium</taxon>
    </lineage>
</organism>
<evidence type="ECO:0000313" key="6">
    <source>
        <dbReference type="Proteomes" id="UP000279306"/>
    </source>
</evidence>
<keyword evidence="6" id="KW-1185">Reference proteome</keyword>